<evidence type="ECO:0000313" key="2">
    <source>
        <dbReference type="Proteomes" id="UP001056120"/>
    </source>
</evidence>
<evidence type="ECO:0000313" key="1">
    <source>
        <dbReference type="EMBL" id="KAI3786022.1"/>
    </source>
</evidence>
<protein>
    <submittedName>
        <fullName evidence="1">Uncharacterized protein</fullName>
    </submittedName>
</protein>
<name>A0ACB9GRH3_9ASTR</name>
<reference evidence="1 2" key="2">
    <citation type="journal article" date="2022" name="Mol. Ecol. Resour.">
        <title>The genomes of chicory, endive, great burdock and yacon provide insights into Asteraceae paleo-polyploidization history and plant inulin production.</title>
        <authorList>
            <person name="Fan W."/>
            <person name="Wang S."/>
            <person name="Wang H."/>
            <person name="Wang A."/>
            <person name="Jiang F."/>
            <person name="Liu H."/>
            <person name="Zhao H."/>
            <person name="Xu D."/>
            <person name="Zhang Y."/>
        </authorList>
    </citation>
    <scope>NUCLEOTIDE SEQUENCE [LARGE SCALE GENOMIC DNA]</scope>
    <source>
        <strain evidence="2">cv. Yunnan</strain>
        <tissue evidence="1">Leaves</tissue>
    </source>
</reference>
<sequence>MSEPINERDSAMAEFYDESDDDLADMSFYADNIFKRMFNVGADSSHCSNIMKTPNGNRYWIPDVPDSEKPVEVRVVSEEGREVRVINDDRSNASAEFKVVVNMEDHNMVYSDLDGCKLRKVAQFSWIVLYAHKGTYALNPQPLSSTGENALPKLSSSSSSI</sequence>
<proteinExistence type="predicted"/>
<reference evidence="2" key="1">
    <citation type="journal article" date="2022" name="Mol. Ecol. Resour.">
        <title>The genomes of chicory, endive, great burdock and yacon provide insights into Asteraceae palaeo-polyploidization history and plant inulin production.</title>
        <authorList>
            <person name="Fan W."/>
            <person name="Wang S."/>
            <person name="Wang H."/>
            <person name="Wang A."/>
            <person name="Jiang F."/>
            <person name="Liu H."/>
            <person name="Zhao H."/>
            <person name="Xu D."/>
            <person name="Zhang Y."/>
        </authorList>
    </citation>
    <scope>NUCLEOTIDE SEQUENCE [LARGE SCALE GENOMIC DNA]</scope>
    <source>
        <strain evidence="2">cv. Yunnan</strain>
    </source>
</reference>
<dbReference type="EMBL" id="CM042031">
    <property type="protein sequence ID" value="KAI3786022.1"/>
    <property type="molecule type" value="Genomic_DNA"/>
</dbReference>
<accession>A0ACB9GRH3</accession>
<organism evidence="1 2">
    <name type="scientific">Smallanthus sonchifolius</name>
    <dbReference type="NCBI Taxonomy" id="185202"/>
    <lineage>
        <taxon>Eukaryota</taxon>
        <taxon>Viridiplantae</taxon>
        <taxon>Streptophyta</taxon>
        <taxon>Embryophyta</taxon>
        <taxon>Tracheophyta</taxon>
        <taxon>Spermatophyta</taxon>
        <taxon>Magnoliopsida</taxon>
        <taxon>eudicotyledons</taxon>
        <taxon>Gunneridae</taxon>
        <taxon>Pentapetalae</taxon>
        <taxon>asterids</taxon>
        <taxon>campanulids</taxon>
        <taxon>Asterales</taxon>
        <taxon>Asteraceae</taxon>
        <taxon>Asteroideae</taxon>
        <taxon>Heliantheae alliance</taxon>
        <taxon>Millerieae</taxon>
        <taxon>Smallanthus</taxon>
    </lineage>
</organism>
<gene>
    <name evidence="1" type="ORF">L1987_45149</name>
</gene>
<comment type="caution">
    <text evidence="1">The sequence shown here is derived from an EMBL/GenBank/DDBJ whole genome shotgun (WGS) entry which is preliminary data.</text>
</comment>
<keyword evidence="2" id="KW-1185">Reference proteome</keyword>
<dbReference type="Proteomes" id="UP001056120">
    <property type="component" value="Linkage Group LG14"/>
</dbReference>